<reference evidence="1" key="1">
    <citation type="submission" date="2022-07" db="EMBL/GenBank/DDBJ databases">
        <title>Phylogenomic reconstructions and comparative analyses of Kickxellomycotina fungi.</title>
        <authorList>
            <person name="Reynolds N.K."/>
            <person name="Stajich J.E."/>
            <person name="Barry K."/>
            <person name="Grigoriev I.V."/>
            <person name="Crous P."/>
            <person name="Smith M.E."/>
        </authorList>
    </citation>
    <scope>NUCLEOTIDE SEQUENCE</scope>
    <source>
        <strain evidence="1">CBS 102833</strain>
    </source>
</reference>
<proteinExistence type="predicted"/>
<dbReference type="EMBL" id="JANBUP010000288">
    <property type="protein sequence ID" value="KAJ2812112.1"/>
    <property type="molecule type" value="Genomic_DNA"/>
</dbReference>
<name>A0ACC1LMV6_9FUNG</name>
<sequence length="313" mass="35101">MDATHAMMDAHNMTHAMMDVPKMMMDAAMMAAALNLPLNQVVAMMMMMSQFAPQKMLTDYANLLLPLVPDGKKKSDTIYVSEWLELAAHRLEVGRVPANLHVEVMLMKIPVEKATAYYHWCEMEKQMMTDMGALQVFLLKEYASSLSHFDSFIRWVELAGPTSVASLSTFTQEFKQLVQACGLESTHFVLDFMYTKKMPHALYQRIFANSMNNSQITLAETQALAHTHFRSLGLHSNSTAMDVDVMMALPAAVNGIRHGQCGPSRLPGYSYLKDVCTQAEYLECMAVNQCLGCGDLLHKWANCVQNSPKGQRK</sequence>
<dbReference type="Proteomes" id="UP001140096">
    <property type="component" value="Unassembled WGS sequence"/>
</dbReference>
<evidence type="ECO:0000313" key="1">
    <source>
        <dbReference type="EMBL" id="KAJ2812112.1"/>
    </source>
</evidence>
<organism evidence="1 2">
    <name type="scientific">Coemansia furcata</name>
    <dbReference type="NCBI Taxonomy" id="417177"/>
    <lineage>
        <taxon>Eukaryota</taxon>
        <taxon>Fungi</taxon>
        <taxon>Fungi incertae sedis</taxon>
        <taxon>Zoopagomycota</taxon>
        <taxon>Kickxellomycotina</taxon>
        <taxon>Kickxellomycetes</taxon>
        <taxon>Kickxellales</taxon>
        <taxon>Kickxellaceae</taxon>
        <taxon>Coemansia</taxon>
    </lineage>
</organism>
<keyword evidence="2" id="KW-1185">Reference proteome</keyword>
<accession>A0ACC1LMV6</accession>
<gene>
    <name evidence="1" type="ORF">H4S07_001621</name>
</gene>
<comment type="caution">
    <text evidence="1">The sequence shown here is derived from an EMBL/GenBank/DDBJ whole genome shotgun (WGS) entry which is preliminary data.</text>
</comment>
<protein>
    <submittedName>
        <fullName evidence="1">Uncharacterized protein</fullName>
    </submittedName>
</protein>
<evidence type="ECO:0000313" key="2">
    <source>
        <dbReference type="Proteomes" id="UP001140096"/>
    </source>
</evidence>